<dbReference type="STRING" id="1294142.CINTURNW_0644"/>
<sequence length="86" mass="10005">MWRYYWNWSISGRNCARNKIYINCGSLGCLSTNEGIAQGGILTIDHQKHVFQKVFAEYDLKSVLEAIDSIKYPAYEDIKKFFYGVK</sequence>
<organism evidence="1 2">
    <name type="scientific">Clostridium intestinale URNW</name>
    <dbReference type="NCBI Taxonomy" id="1294142"/>
    <lineage>
        <taxon>Bacteria</taxon>
        <taxon>Bacillati</taxon>
        <taxon>Bacillota</taxon>
        <taxon>Clostridia</taxon>
        <taxon>Eubacteriales</taxon>
        <taxon>Clostridiaceae</taxon>
        <taxon>Clostridium</taxon>
    </lineage>
</organism>
<dbReference type="Proteomes" id="UP000016721">
    <property type="component" value="Unassembled WGS sequence"/>
</dbReference>
<protein>
    <submittedName>
        <fullName evidence="1">Uncharacterized protein</fullName>
    </submittedName>
</protein>
<keyword evidence="2" id="KW-1185">Reference proteome</keyword>
<evidence type="ECO:0000313" key="1">
    <source>
        <dbReference type="EMBL" id="ERK31739.1"/>
    </source>
</evidence>
<dbReference type="EMBL" id="APJA01000009">
    <property type="protein sequence ID" value="ERK31739.1"/>
    <property type="molecule type" value="Genomic_DNA"/>
</dbReference>
<name>U2Q6F4_9CLOT</name>
<accession>U2Q6F4</accession>
<proteinExistence type="predicted"/>
<dbReference type="eggNOG" id="ENOG5032MMN">
    <property type="taxonomic scope" value="Bacteria"/>
</dbReference>
<comment type="caution">
    <text evidence="1">The sequence shown here is derived from an EMBL/GenBank/DDBJ whole genome shotgun (WGS) entry which is preliminary data.</text>
</comment>
<evidence type="ECO:0000313" key="2">
    <source>
        <dbReference type="Proteomes" id="UP000016721"/>
    </source>
</evidence>
<dbReference type="HOGENOM" id="CLU_2492352_0_0_9"/>
<gene>
    <name evidence="1" type="ORF">CINTURNW_0644</name>
</gene>
<reference evidence="1 2" key="1">
    <citation type="journal article" date="2013" name="Genome Announc.">
        <title>Draft Genome Sequence of the Hydrogen- and Ethanol-Producing Bacterium Clostridium intestinale Strain URNW.</title>
        <authorList>
            <person name="Lal S."/>
            <person name="Ramachandran U."/>
            <person name="Zhang X."/>
            <person name="Sparling R."/>
            <person name="Levin D.B."/>
        </authorList>
    </citation>
    <scope>NUCLEOTIDE SEQUENCE [LARGE SCALE GENOMIC DNA]</scope>
    <source>
        <strain evidence="1 2">URNW</strain>
    </source>
</reference>
<dbReference type="AlphaFoldDB" id="U2Q6F4"/>